<evidence type="ECO:0000313" key="3">
    <source>
        <dbReference type="EMBL" id="KAF0024136.1"/>
    </source>
</evidence>
<dbReference type="EMBL" id="VEVO01000021">
    <property type="protein sequence ID" value="KAF0024136.1"/>
    <property type="molecule type" value="Genomic_DNA"/>
</dbReference>
<proteinExistence type="predicted"/>
<evidence type="ECO:0008006" key="5">
    <source>
        <dbReference type="Google" id="ProtNLM"/>
    </source>
</evidence>
<dbReference type="Proteomes" id="UP000438429">
    <property type="component" value="Unassembled WGS sequence"/>
</dbReference>
<reference evidence="3 4" key="1">
    <citation type="submission" date="2019-06" db="EMBL/GenBank/DDBJ databases">
        <title>Draft genomes of female and male turbot (Scophthalmus maximus).</title>
        <authorList>
            <person name="Xu H."/>
            <person name="Xu X.-W."/>
            <person name="Shao C."/>
            <person name="Chen S."/>
        </authorList>
    </citation>
    <scope>NUCLEOTIDE SEQUENCE [LARGE SCALE GENOMIC DNA]</scope>
    <source>
        <strain evidence="3">Ysfricsl-2016a</strain>
        <tissue evidence="3">Blood</tissue>
    </source>
</reference>
<feature type="chain" id="PRO_5025404533" description="Secreted protein" evidence="2">
    <location>
        <begin position="20"/>
        <end position="98"/>
    </location>
</feature>
<feature type="region of interest" description="Disordered" evidence="1">
    <location>
        <begin position="22"/>
        <end position="54"/>
    </location>
</feature>
<keyword evidence="2" id="KW-0732">Signal</keyword>
<protein>
    <recommendedName>
        <fullName evidence="5">Secreted protein</fullName>
    </recommendedName>
</protein>
<dbReference type="AlphaFoldDB" id="A0A6A4RNM7"/>
<accession>A0A6A4RNM7</accession>
<evidence type="ECO:0000256" key="1">
    <source>
        <dbReference type="SAM" id="MobiDB-lite"/>
    </source>
</evidence>
<evidence type="ECO:0000313" key="4">
    <source>
        <dbReference type="Proteomes" id="UP000438429"/>
    </source>
</evidence>
<name>A0A6A4RNM7_SCOMX</name>
<feature type="compositionally biased region" description="Basic and acidic residues" evidence="1">
    <location>
        <begin position="22"/>
        <end position="36"/>
    </location>
</feature>
<organism evidence="3 4">
    <name type="scientific">Scophthalmus maximus</name>
    <name type="common">Turbot</name>
    <name type="synonym">Psetta maxima</name>
    <dbReference type="NCBI Taxonomy" id="52904"/>
    <lineage>
        <taxon>Eukaryota</taxon>
        <taxon>Metazoa</taxon>
        <taxon>Chordata</taxon>
        <taxon>Craniata</taxon>
        <taxon>Vertebrata</taxon>
        <taxon>Euteleostomi</taxon>
        <taxon>Actinopterygii</taxon>
        <taxon>Neopterygii</taxon>
        <taxon>Teleostei</taxon>
        <taxon>Neoteleostei</taxon>
        <taxon>Acanthomorphata</taxon>
        <taxon>Carangaria</taxon>
        <taxon>Pleuronectiformes</taxon>
        <taxon>Pleuronectoidei</taxon>
        <taxon>Scophthalmidae</taxon>
        <taxon>Scophthalmus</taxon>
    </lineage>
</organism>
<evidence type="ECO:0000256" key="2">
    <source>
        <dbReference type="SAM" id="SignalP"/>
    </source>
</evidence>
<sequence length="98" mass="10965">MRTRLLRRCLLTVLLLIRADEGGRRSAEVDGGRCDPRSPGGRRRRRGSSVTGCDPTLHTDTTLLLLILRKQKKNKTSATERSRLPSSQTTLEPLPLET</sequence>
<feature type="signal peptide" evidence="2">
    <location>
        <begin position="1"/>
        <end position="19"/>
    </location>
</feature>
<feature type="region of interest" description="Disordered" evidence="1">
    <location>
        <begin position="73"/>
        <end position="98"/>
    </location>
</feature>
<gene>
    <name evidence="3" type="ORF">F2P81_022938</name>
</gene>
<comment type="caution">
    <text evidence="3">The sequence shown here is derived from an EMBL/GenBank/DDBJ whole genome shotgun (WGS) entry which is preliminary data.</text>
</comment>